<evidence type="ECO:0000256" key="8">
    <source>
        <dbReference type="ARBA" id="ARBA00022989"/>
    </source>
</evidence>
<feature type="domain" description="FAD-binding FR-type" evidence="16">
    <location>
        <begin position="69"/>
        <end position="178"/>
    </location>
</feature>
<evidence type="ECO:0000256" key="7">
    <source>
        <dbReference type="ARBA" id="ARBA00022827"/>
    </source>
</evidence>
<comment type="similarity">
    <text evidence="3 15">Belongs to the flavoprotein pyridine nucleotide cytochrome reductase family.</text>
</comment>
<evidence type="ECO:0000256" key="2">
    <source>
        <dbReference type="ARBA" id="ARBA00004572"/>
    </source>
</evidence>
<dbReference type="PRINTS" id="PR00371">
    <property type="entry name" value="FPNCR"/>
</dbReference>
<evidence type="ECO:0000256" key="13">
    <source>
        <dbReference type="ARBA" id="ARBA00047682"/>
    </source>
</evidence>
<evidence type="ECO:0000256" key="3">
    <source>
        <dbReference type="ARBA" id="ARBA00006105"/>
    </source>
</evidence>
<comment type="caution">
    <text evidence="17">The sequence shown here is derived from an EMBL/GenBank/DDBJ whole genome shotgun (WGS) entry which is preliminary data.</text>
</comment>
<feature type="binding site" evidence="14">
    <location>
        <position position="127"/>
    </location>
    <ligand>
        <name>FAD</name>
        <dbReference type="ChEBI" id="CHEBI:57692"/>
    </ligand>
</feature>
<evidence type="ECO:0000313" key="18">
    <source>
        <dbReference type="Proteomes" id="UP000807353"/>
    </source>
</evidence>
<dbReference type="CDD" id="cd06183">
    <property type="entry name" value="cyt_b5_reduct_like"/>
    <property type="match status" value="1"/>
</dbReference>
<comment type="cofactor">
    <cofactor evidence="1 14 15">
        <name>FAD</name>
        <dbReference type="ChEBI" id="CHEBI:57692"/>
    </cofactor>
</comment>
<organism evidence="17 18">
    <name type="scientific">Collybia nuda</name>
    <dbReference type="NCBI Taxonomy" id="64659"/>
    <lineage>
        <taxon>Eukaryota</taxon>
        <taxon>Fungi</taxon>
        <taxon>Dikarya</taxon>
        <taxon>Basidiomycota</taxon>
        <taxon>Agaricomycotina</taxon>
        <taxon>Agaricomycetes</taxon>
        <taxon>Agaricomycetidae</taxon>
        <taxon>Agaricales</taxon>
        <taxon>Tricholomatineae</taxon>
        <taxon>Clitocybaceae</taxon>
        <taxon>Collybia</taxon>
    </lineage>
</organism>
<feature type="binding site" evidence="14">
    <location>
        <position position="154"/>
    </location>
    <ligand>
        <name>FAD</name>
        <dbReference type="ChEBI" id="CHEBI:57692"/>
    </ligand>
</feature>
<dbReference type="GO" id="GO:0005741">
    <property type="term" value="C:mitochondrial outer membrane"/>
    <property type="evidence" value="ECO:0007669"/>
    <property type="project" value="UniProtKB-SubCell"/>
</dbReference>
<feature type="binding site" evidence="14">
    <location>
        <position position="128"/>
    </location>
    <ligand>
        <name>FAD</name>
        <dbReference type="ChEBI" id="CHEBI:57692"/>
    </ligand>
</feature>
<dbReference type="SUPFAM" id="SSF52343">
    <property type="entry name" value="Ferredoxin reductase-like, C-terminal NADP-linked domain"/>
    <property type="match status" value="1"/>
</dbReference>
<protein>
    <recommendedName>
        <fullName evidence="15">NADH-cytochrome b5 reductase</fullName>
        <ecNumber evidence="15">1.6.2.2</ecNumber>
    </recommendedName>
</protein>
<feature type="binding site" evidence="14">
    <location>
        <position position="195"/>
    </location>
    <ligand>
        <name>FAD</name>
        <dbReference type="ChEBI" id="CHEBI:57692"/>
    </ligand>
</feature>
<keyword evidence="9 15" id="KW-0560">Oxidoreductase</keyword>
<evidence type="ECO:0000259" key="16">
    <source>
        <dbReference type="PROSITE" id="PS51384"/>
    </source>
</evidence>
<dbReference type="InterPro" id="IPR001834">
    <property type="entry name" value="CBR-like"/>
</dbReference>
<proteinExistence type="inferred from homology"/>
<keyword evidence="11" id="KW-0496">Mitochondrion</keyword>
<evidence type="ECO:0000256" key="15">
    <source>
        <dbReference type="RuleBase" id="RU361226"/>
    </source>
</evidence>
<feature type="binding site" evidence="14">
    <location>
        <position position="129"/>
    </location>
    <ligand>
        <name>FAD</name>
        <dbReference type="ChEBI" id="CHEBI:57692"/>
    </ligand>
</feature>
<accession>A0A9P5YJ07</accession>
<evidence type="ECO:0000256" key="11">
    <source>
        <dbReference type="ARBA" id="ARBA00023128"/>
    </source>
</evidence>
<evidence type="ECO:0000256" key="4">
    <source>
        <dbReference type="ARBA" id="ARBA00022630"/>
    </source>
</evidence>
<reference evidence="17" key="1">
    <citation type="submission" date="2020-11" db="EMBL/GenBank/DDBJ databases">
        <authorList>
            <consortium name="DOE Joint Genome Institute"/>
            <person name="Ahrendt S."/>
            <person name="Riley R."/>
            <person name="Andreopoulos W."/>
            <person name="Labutti K."/>
            <person name="Pangilinan J."/>
            <person name="Ruiz-Duenas F.J."/>
            <person name="Barrasa J.M."/>
            <person name="Sanchez-Garcia M."/>
            <person name="Camarero S."/>
            <person name="Miyauchi S."/>
            <person name="Serrano A."/>
            <person name="Linde D."/>
            <person name="Babiker R."/>
            <person name="Drula E."/>
            <person name="Ayuso-Fernandez I."/>
            <person name="Pacheco R."/>
            <person name="Padilla G."/>
            <person name="Ferreira P."/>
            <person name="Barriuso J."/>
            <person name="Kellner H."/>
            <person name="Castanera R."/>
            <person name="Alfaro M."/>
            <person name="Ramirez L."/>
            <person name="Pisabarro A.G."/>
            <person name="Kuo A."/>
            <person name="Tritt A."/>
            <person name="Lipzen A."/>
            <person name="He G."/>
            <person name="Yan M."/>
            <person name="Ng V."/>
            <person name="Cullen D."/>
            <person name="Martin F."/>
            <person name="Rosso M.-N."/>
            <person name="Henrissat B."/>
            <person name="Hibbett D."/>
            <person name="Martinez A.T."/>
            <person name="Grigoriev I.V."/>
        </authorList>
    </citation>
    <scope>NUCLEOTIDE SEQUENCE</scope>
    <source>
        <strain evidence="17">CBS 247.69</strain>
    </source>
</reference>
<evidence type="ECO:0000313" key="17">
    <source>
        <dbReference type="EMBL" id="KAF9469571.1"/>
    </source>
</evidence>
<dbReference type="InterPro" id="IPR001433">
    <property type="entry name" value="OxRdtase_FAD/NAD-bd"/>
</dbReference>
<evidence type="ECO:0000256" key="14">
    <source>
        <dbReference type="PIRSR" id="PIRSR601834-1"/>
    </source>
</evidence>
<feature type="binding site" evidence="14">
    <location>
        <position position="146"/>
    </location>
    <ligand>
        <name>FAD</name>
        <dbReference type="ChEBI" id="CHEBI:57692"/>
    </ligand>
</feature>
<dbReference type="Pfam" id="PF00970">
    <property type="entry name" value="FAD_binding_6"/>
    <property type="match status" value="1"/>
</dbReference>
<keyword evidence="6" id="KW-1000">Mitochondrion outer membrane</keyword>
<name>A0A9P5YJ07_9AGAR</name>
<dbReference type="AlphaFoldDB" id="A0A9P5YJ07"/>
<keyword evidence="4 14" id="KW-0285">Flavoprotein</keyword>
<dbReference type="GO" id="GO:0090524">
    <property type="term" value="F:cytochrome-b5 reductase activity, acting on NADH"/>
    <property type="evidence" value="ECO:0007669"/>
    <property type="project" value="UniProtKB-EC"/>
</dbReference>
<evidence type="ECO:0000256" key="12">
    <source>
        <dbReference type="ARBA" id="ARBA00023136"/>
    </source>
</evidence>
<dbReference type="EMBL" id="MU150229">
    <property type="protein sequence ID" value="KAF9469571.1"/>
    <property type="molecule type" value="Genomic_DNA"/>
</dbReference>
<dbReference type="InterPro" id="IPR017938">
    <property type="entry name" value="Riboflavin_synthase-like_b-brl"/>
</dbReference>
<keyword evidence="7 14" id="KW-0274">FAD</keyword>
<dbReference type="PRINTS" id="PR00406">
    <property type="entry name" value="CYTB5RDTASE"/>
</dbReference>
<keyword evidence="18" id="KW-1185">Reference proteome</keyword>
<dbReference type="Gene3D" id="2.40.30.10">
    <property type="entry name" value="Translation factors"/>
    <property type="match status" value="1"/>
</dbReference>
<dbReference type="SUPFAM" id="SSF63380">
    <property type="entry name" value="Riboflavin synthase domain-like"/>
    <property type="match status" value="1"/>
</dbReference>
<evidence type="ECO:0000256" key="6">
    <source>
        <dbReference type="ARBA" id="ARBA00022787"/>
    </source>
</evidence>
<dbReference type="InterPro" id="IPR001709">
    <property type="entry name" value="Flavoprot_Pyr_Nucl_cyt_Rdtase"/>
</dbReference>
<comment type="catalytic activity">
    <reaction evidence="13 15">
        <text>2 Fe(III)-[cytochrome b5] + NADH = 2 Fe(II)-[cytochrome b5] + NAD(+) + H(+)</text>
        <dbReference type="Rhea" id="RHEA:46680"/>
        <dbReference type="Rhea" id="RHEA-COMP:10438"/>
        <dbReference type="Rhea" id="RHEA-COMP:10439"/>
        <dbReference type="ChEBI" id="CHEBI:15378"/>
        <dbReference type="ChEBI" id="CHEBI:29033"/>
        <dbReference type="ChEBI" id="CHEBI:29034"/>
        <dbReference type="ChEBI" id="CHEBI:57540"/>
        <dbReference type="ChEBI" id="CHEBI:57945"/>
        <dbReference type="EC" id="1.6.2.2"/>
    </reaction>
</comment>
<dbReference type="InterPro" id="IPR017927">
    <property type="entry name" value="FAD-bd_FR_type"/>
</dbReference>
<dbReference type="Pfam" id="PF00175">
    <property type="entry name" value="NAD_binding_1"/>
    <property type="match status" value="1"/>
</dbReference>
<feature type="binding site" evidence="14">
    <location>
        <position position="144"/>
    </location>
    <ligand>
        <name>FAD</name>
        <dbReference type="ChEBI" id="CHEBI:57692"/>
    </ligand>
</feature>
<dbReference type="InterPro" id="IPR008333">
    <property type="entry name" value="Cbr1-like_FAD-bd_dom"/>
</dbReference>
<dbReference type="PANTHER" id="PTHR19370:SF171">
    <property type="entry name" value="NADH-CYTOCHROME B5 REDUCTASE 2"/>
    <property type="match status" value="1"/>
</dbReference>
<dbReference type="OrthoDB" id="432685at2759"/>
<keyword evidence="5" id="KW-0812">Transmembrane</keyword>
<keyword evidence="10 15" id="KW-0520">NAD</keyword>
<evidence type="ECO:0000256" key="5">
    <source>
        <dbReference type="ARBA" id="ARBA00022692"/>
    </source>
</evidence>
<dbReference type="PANTHER" id="PTHR19370">
    <property type="entry name" value="NADH-CYTOCHROME B5 REDUCTASE"/>
    <property type="match status" value="1"/>
</dbReference>
<evidence type="ECO:0000256" key="10">
    <source>
        <dbReference type="ARBA" id="ARBA00023027"/>
    </source>
</evidence>
<dbReference type="FunFam" id="3.40.50.80:FF:000009">
    <property type="entry name" value="NADH-cytochrome b5 reductase"/>
    <property type="match status" value="1"/>
</dbReference>
<keyword evidence="8" id="KW-1133">Transmembrane helix</keyword>
<dbReference type="PROSITE" id="PS51384">
    <property type="entry name" value="FAD_FR"/>
    <property type="match status" value="1"/>
</dbReference>
<dbReference type="EC" id="1.6.2.2" evidence="15"/>
<dbReference type="Proteomes" id="UP000807353">
    <property type="component" value="Unassembled WGS sequence"/>
</dbReference>
<sequence>MSFLRSALTARSLATGARRYATTTPAKKQSNLPYLLLGAGVAGMAGYWYLESNAKSLAVKQEKSPLDPENFIDFKLKKVVPYNHNTSKFIFELPNNEASLLPVASCLVVKSSNPEVLKNEKGQPIIRPYTPISPPDQKGELTLLVKKYDAGNASKHIHELKEGDTLAIKGPIIKFPYKANEFDEIALIGGGSGITPLYQVVTHALSDKSNKTKFKLLFSNVTDKDILLREEFDTLKKKFPDTFDVVYLLDKPEANWTGPTGFISAEVIKQHVAPASLNEKVKVFVCGPPGQVAAVAGKKAGMKQGEIGGILKELGYTEDQVFKF</sequence>
<dbReference type="InterPro" id="IPR039261">
    <property type="entry name" value="FNR_nucleotide-bd"/>
</dbReference>
<evidence type="ECO:0000256" key="9">
    <source>
        <dbReference type="ARBA" id="ARBA00023002"/>
    </source>
</evidence>
<comment type="subcellular location">
    <subcellularLocation>
        <location evidence="2">Mitochondrion outer membrane</location>
        <topology evidence="2">Single-pass membrane protein</topology>
    </subcellularLocation>
</comment>
<keyword evidence="12" id="KW-0472">Membrane</keyword>
<dbReference type="Gene3D" id="3.40.50.80">
    <property type="entry name" value="Nucleotide-binding domain of ferredoxin-NADP reductase (FNR) module"/>
    <property type="match status" value="1"/>
</dbReference>
<dbReference type="FunFam" id="2.40.30.10:FF:000069">
    <property type="entry name" value="NADH-cytochrome b5 reductase"/>
    <property type="match status" value="1"/>
</dbReference>
<evidence type="ECO:0000256" key="1">
    <source>
        <dbReference type="ARBA" id="ARBA00001974"/>
    </source>
</evidence>
<gene>
    <name evidence="17" type="ORF">BDZ94DRAFT_1242736</name>
</gene>